<dbReference type="InterPro" id="IPR052518">
    <property type="entry name" value="CHR_Transporter"/>
</dbReference>
<keyword evidence="3" id="KW-1003">Cell membrane</keyword>
<feature type="non-terminal residue" evidence="8">
    <location>
        <position position="169"/>
    </location>
</feature>
<comment type="similarity">
    <text evidence="2">Belongs to the chromate ion transporter (CHR) (TC 2.A.51) family.</text>
</comment>
<gene>
    <name evidence="8" type="ORF">IAB04_03290</name>
</gene>
<evidence type="ECO:0000256" key="7">
    <source>
        <dbReference type="SAM" id="Phobius"/>
    </source>
</evidence>
<evidence type="ECO:0000313" key="9">
    <source>
        <dbReference type="Proteomes" id="UP000824111"/>
    </source>
</evidence>
<organism evidence="8 9">
    <name type="scientific">Candidatus Avimonoglobus intestinipullorum</name>
    <dbReference type="NCBI Taxonomy" id="2840699"/>
    <lineage>
        <taxon>Bacteria</taxon>
        <taxon>Bacillati</taxon>
        <taxon>Bacillota</taxon>
        <taxon>Clostridia</taxon>
        <taxon>Eubacteriales</taxon>
        <taxon>Candidatus Avimonoglobus</taxon>
    </lineage>
</organism>
<protein>
    <submittedName>
        <fullName evidence="8">Chromate transporter</fullName>
    </submittedName>
</protein>
<feature type="transmembrane region" description="Helical" evidence="7">
    <location>
        <begin position="146"/>
        <end position="163"/>
    </location>
</feature>
<dbReference type="GO" id="GO:0015109">
    <property type="term" value="F:chromate transmembrane transporter activity"/>
    <property type="evidence" value="ECO:0007669"/>
    <property type="project" value="InterPro"/>
</dbReference>
<feature type="transmembrane region" description="Helical" evidence="7">
    <location>
        <begin position="115"/>
        <end position="134"/>
    </location>
</feature>
<dbReference type="GO" id="GO:0005886">
    <property type="term" value="C:plasma membrane"/>
    <property type="evidence" value="ECO:0007669"/>
    <property type="project" value="UniProtKB-SubCell"/>
</dbReference>
<dbReference type="Proteomes" id="UP000824111">
    <property type="component" value="Unassembled WGS sequence"/>
</dbReference>
<dbReference type="PANTHER" id="PTHR43663:SF1">
    <property type="entry name" value="CHROMATE TRANSPORTER"/>
    <property type="match status" value="1"/>
</dbReference>
<proteinExistence type="inferred from homology"/>
<evidence type="ECO:0000256" key="4">
    <source>
        <dbReference type="ARBA" id="ARBA00022692"/>
    </source>
</evidence>
<comment type="subcellular location">
    <subcellularLocation>
        <location evidence="1">Cell membrane</location>
        <topology evidence="1">Multi-pass membrane protein</topology>
    </subcellularLocation>
</comment>
<dbReference type="AlphaFoldDB" id="A0A9D1S5U6"/>
<evidence type="ECO:0000256" key="5">
    <source>
        <dbReference type="ARBA" id="ARBA00022989"/>
    </source>
</evidence>
<feature type="transmembrane region" description="Helical" evidence="7">
    <location>
        <begin position="72"/>
        <end position="94"/>
    </location>
</feature>
<evidence type="ECO:0000256" key="2">
    <source>
        <dbReference type="ARBA" id="ARBA00005262"/>
    </source>
</evidence>
<dbReference type="InterPro" id="IPR003370">
    <property type="entry name" value="Chromate_transpt"/>
</dbReference>
<name>A0A9D1S5U6_9FIRM</name>
<dbReference type="EMBL" id="DVND01000087">
    <property type="protein sequence ID" value="HIU48364.1"/>
    <property type="molecule type" value="Genomic_DNA"/>
</dbReference>
<keyword evidence="5 7" id="KW-1133">Transmembrane helix</keyword>
<comment type="caution">
    <text evidence="8">The sequence shown here is derived from an EMBL/GenBank/DDBJ whole genome shotgun (WGS) entry which is preliminary data.</text>
</comment>
<reference evidence="8" key="2">
    <citation type="journal article" date="2021" name="PeerJ">
        <title>Extensive microbial diversity within the chicken gut microbiome revealed by metagenomics and culture.</title>
        <authorList>
            <person name="Gilroy R."/>
            <person name="Ravi A."/>
            <person name="Getino M."/>
            <person name="Pursley I."/>
            <person name="Horton D.L."/>
            <person name="Alikhan N.F."/>
            <person name="Baker D."/>
            <person name="Gharbi K."/>
            <person name="Hall N."/>
            <person name="Watson M."/>
            <person name="Adriaenssens E.M."/>
            <person name="Foster-Nyarko E."/>
            <person name="Jarju S."/>
            <person name="Secka A."/>
            <person name="Antonio M."/>
            <person name="Oren A."/>
            <person name="Chaudhuri R.R."/>
            <person name="La Ragione R."/>
            <person name="Hildebrand F."/>
            <person name="Pallen M.J."/>
        </authorList>
    </citation>
    <scope>NUCLEOTIDE SEQUENCE</scope>
    <source>
        <strain evidence="8">ChiSjej4B22-9803</strain>
    </source>
</reference>
<sequence length="169" mass="17724">MIYLELLFTFLKIGAFTFGGGYAMLPLIQEEVVSRGWMGQQALVDFIAVSESTPGPFAVNIATYIGSETGGLLGAVCATLGVVLPSFIVILLVAKCFEKFKNSRIVNGCMAGLKPAVVGLIGAAALSVAATVFIPGGFSMAVMTDDAFYCSLAIFTVSMILALKKTHPI</sequence>
<evidence type="ECO:0000256" key="1">
    <source>
        <dbReference type="ARBA" id="ARBA00004651"/>
    </source>
</evidence>
<evidence type="ECO:0000256" key="6">
    <source>
        <dbReference type="ARBA" id="ARBA00023136"/>
    </source>
</evidence>
<dbReference type="PANTHER" id="PTHR43663">
    <property type="entry name" value="CHROMATE TRANSPORT PROTEIN-RELATED"/>
    <property type="match status" value="1"/>
</dbReference>
<feature type="transmembrane region" description="Helical" evidence="7">
    <location>
        <begin position="7"/>
        <end position="28"/>
    </location>
</feature>
<evidence type="ECO:0000256" key="3">
    <source>
        <dbReference type="ARBA" id="ARBA00022475"/>
    </source>
</evidence>
<dbReference type="Pfam" id="PF02417">
    <property type="entry name" value="Chromate_transp"/>
    <property type="match status" value="1"/>
</dbReference>
<evidence type="ECO:0000313" key="8">
    <source>
        <dbReference type="EMBL" id="HIU48364.1"/>
    </source>
</evidence>
<accession>A0A9D1S5U6</accession>
<reference evidence="8" key="1">
    <citation type="submission" date="2020-10" db="EMBL/GenBank/DDBJ databases">
        <authorList>
            <person name="Gilroy R."/>
        </authorList>
    </citation>
    <scope>NUCLEOTIDE SEQUENCE</scope>
    <source>
        <strain evidence="8">ChiSjej4B22-9803</strain>
    </source>
</reference>
<keyword evidence="6 7" id="KW-0472">Membrane</keyword>
<keyword evidence="4 7" id="KW-0812">Transmembrane</keyword>